<accession>A0ACB9BFS0</accession>
<gene>
    <name evidence="1" type="ORF">L2E82_32210</name>
</gene>
<proteinExistence type="predicted"/>
<sequence>MHRLLFCVPLQRKSQDPVTENTHSLAVSSASNEQASSSEPAGTSPEPDTHFVSALFVKLLFESSEATEDDPTWIRADNKEGMVCPDGDTCPVSKRKLLG</sequence>
<evidence type="ECO:0000313" key="1">
    <source>
        <dbReference type="EMBL" id="KAI3721204.1"/>
    </source>
</evidence>
<dbReference type="Proteomes" id="UP001055811">
    <property type="component" value="Linkage Group LG06"/>
</dbReference>
<evidence type="ECO:0000313" key="2">
    <source>
        <dbReference type="Proteomes" id="UP001055811"/>
    </source>
</evidence>
<name>A0ACB9BFS0_CICIN</name>
<organism evidence="1 2">
    <name type="scientific">Cichorium intybus</name>
    <name type="common">Chicory</name>
    <dbReference type="NCBI Taxonomy" id="13427"/>
    <lineage>
        <taxon>Eukaryota</taxon>
        <taxon>Viridiplantae</taxon>
        <taxon>Streptophyta</taxon>
        <taxon>Embryophyta</taxon>
        <taxon>Tracheophyta</taxon>
        <taxon>Spermatophyta</taxon>
        <taxon>Magnoliopsida</taxon>
        <taxon>eudicotyledons</taxon>
        <taxon>Gunneridae</taxon>
        <taxon>Pentapetalae</taxon>
        <taxon>asterids</taxon>
        <taxon>campanulids</taxon>
        <taxon>Asterales</taxon>
        <taxon>Asteraceae</taxon>
        <taxon>Cichorioideae</taxon>
        <taxon>Cichorieae</taxon>
        <taxon>Cichoriinae</taxon>
        <taxon>Cichorium</taxon>
    </lineage>
</organism>
<dbReference type="EMBL" id="CM042014">
    <property type="protein sequence ID" value="KAI3721204.1"/>
    <property type="molecule type" value="Genomic_DNA"/>
</dbReference>
<keyword evidence="2" id="KW-1185">Reference proteome</keyword>
<reference evidence="2" key="1">
    <citation type="journal article" date="2022" name="Mol. Ecol. Resour.">
        <title>The genomes of chicory, endive, great burdock and yacon provide insights into Asteraceae palaeo-polyploidization history and plant inulin production.</title>
        <authorList>
            <person name="Fan W."/>
            <person name="Wang S."/>
            <person name="Wang H."/>
            <person name="Wang A."/>
            <person name="Jiang F."/>
            <person name="Liu H."/>
            <person name="Zhao H."/>
            <person name="Xu D."/>
            <person name="Zhang Y."/>
        </authorList>
    </citation>
    <scope>NUCLEOTIDE SEQUENCE [LARGE SCALE GENOMIC DNA]</scope>
    <source>
        <strain evidence="2">cv. Punajuju</strain>
    </source>
</reference>
<protein>
    <submittedName>
        <fullName evidence="1">Uncharacterized protein</fullName>
    </submittedName>
</protein>
<reference evidence="1 2" key="2">
    <citation type="journal article" date="2022" name="Mol. Ecol. Resour.">
        <title>The genomes of chicory, endive, great burdock and yacon provide insights into Asteraceae paleo-polyploidization history and plant inulin production.</title>
        <authorList>
            <person name="Fan W."/>
            <person name="Wang S."/>
            <person name="Wang H."/>
            <person name="Wang A."/>
            <person name="Jiang F."/>
            <person name="Liu H."/>
            <person name="Zhao H."/>
            <person name="Xu D."/>
            <person name="Zhang Y."/>
        </authorList>
    </citation>
    <scope>NUCLEOTIDE SEQUENCE [LARGE SCALE GENOMIC DNA]</scope>
    <source>
        <strain evidence="2">cv. Punajuju</strain>
        <tissue evidence="1">Leaves</tissue>
    </source>
</reference>
<comment type="caution">
    <text evidence="1">The sequence shown here is derived from an EMBL/GenBank/DDBJ whole genome shotgun (WGS) entry which is preliminary data.</text>
</comment>